<keyword evidence="4" id="KW-1185">Reference proteome</keyword>
<name>A0A3N2E001_9GAMM</name>
<dbReference type="AlphaFoldDB" id="A0A3N2E001"/>
<dbReference type="PANTHER" id="PTHR33876:SF4">
    <property type="entry name" value="CHLOROPLAST PROTEIN FOR GROWTH AND FERTILITY 2"/>
    <property type="match status" value="1"/>
</dbReference>
<dbReference type="Pfam" id="PF13386">
    <property type="entry name" value="DsbD_2"/>
    <property type="match status" value="1"/>
</dbReference>
<organism evidence="3 4">
    <name type="scientific">Sinobacterium caligoides</name>
    <dbReference type="NCBI Taxonomy" id="933926"/>
    <lineage>
        <taxon>Bacteria</taxon>
        <taxon>Pseudomonadati</taxon>
        <taxon>Pseudomonadota</taxon>
        <taxon>Gammaproteobacteria</taxon>
        <taxon>Cellvibrionales</taxon>
        <taxon>Spongiibacteraceae</taxon>
        <taxon>Sinobacterium</taxon>
    </lineage>
</organism>
<feature type="transmembrane region" description="Helical" evidence="1">
    <location>
        <begin position="202"/>
        <end position="221"/>
    </location>
</feature>
<accession>A0A3N2E001</accession>
<feature type="transmembrane region" description="Helical" evidence="1">
    <location>
        <begin position="78"/>
        <end position="96"/>
    </location>
</feature>
<keyword evidence="1" id="KW-1133">Transmembrane helix</keyword>
<dbReference type="OrthoDB" id="5333961at2"/>
<feature type="transmembrane region" description="Helical" evidence="1">
    <location>
        <begin position="49"/>
        <end position="71"/>
    </location>
</feature>
<evidence type="ECO:0000313" key="3">
    <source>
        <dbReference type="EMBL" id="ROS04895.1"/>
    </source>
</evidence>
<keyword evidence="1" id="KW-0472">Membrane</keyword>
<evidence type="ECO:0000313" key="4">
    <source>
        <dbReference type="Proteomes" id="UP000275394"/>
    </source>
</evidence>
<dbReference type="InterPro" id="IPR039447">
    <property type="entry name" value="UreH-like_TM_dom"/>
</dbReference>
<dbReference type="Proteomes" id="UP000275394">
    <property type="component" value="Unassembled WGS sequence"/>
</dbReference>
<proteinExistence type="predicted"/>
<dbReference type="EMBL" id="RKHR01000003">
    <property type="protein sequence ID" value="ROS04895.1"/>
    <property type="molecule type" value="Genomic_DNA"/>
</dbReference>
<sequence length="225" mass="24580">MLTTSAAMIGAGFTLGLVHALDADHVMAVTALSNEKPSLWRTLRFSMNWALGHGGVLLMAGMGLFAFGVALPEVLIKFAEASVGFVLIFIGLLSLWRFRRQNLQLHQHQHGDVVHTHWHEENHTTEKDTEKAHAPLMVGVLHGLAGSAPALALIPAVAQGDLVLAAAYLLVFSLGVMLSMCFFGAGLGFLQRRLQKNYVRLFNVNRYLIASFSVLFGGYWLTQAL</sequence>
<feature type="transmembrane region" description="Helical" evidence="1">
    <location>
        <begin position="165"/>
        <end position="190"/>
    </location>
</feature>
<protein>
    <submittedName>
        <fullName evidence="3">Cytochrome C biogenesis DsbD-like protein</fullName>
    </submittedName>
</protein>
<dbReference type="InterPro" id="IPR052776">
    <property type="entry name" value="Chloro_ReproSupport/MetalTrans"/>
</dbReference>
<dbReference type="PANTHER" id="PTHR33876">
    <property type="entry name" value="UNNAMED PRODUCT"/>
    <property type="match status" value="1"/>
</dbReference>
<evidence type="ECO:0000259" key="2">
    <source>
        <dbReference type="Pfam" id="PF13386"/>
    </source>
</evidence>
<feature type="domain" description="Urease accessory protein UreH-like transmembrane" evidence="2">
    <location>
        <begin position="54"/>
        <end position="204"/>
    </location>
</feature>
<comment type="caution">
    <text evidence="3">The sequence shown here is derived from an EMBL/GenBank/DDBJ whole genome shotgun (WGS) entry which is preliminary data.</text>
</comment>
<gene>
    <name evidence="3" type="ORF">EDC56_0411</name>
</gene>
<keyword evidence="1" id="KW-0812">Transmembrane</keyword>
<evidence type="ECO:0000256" key="1">
    <source>
        <dbReference type="SAM" id="Phobius"/>
    </source>
</evidence>
<dbReference type="RefSeq" id="WP_123710858.1">
    <property type="nucleotide sequence ID" value="NZ_RKHR01000003.1"/>
</dbReference>
<reference evidence="3 4" key="1">
    <citation type="submission" date="2018-11" db="EMBL/GenBank/DDBJ databases">
        <title>Genomic Encyclopedia of Type Strains, Phase IV (KMG-IV): sequencing the most valuable type-strain genomes for metagenomic binning, comparative biology and taxonomic classification.</title>
        <authorList>
            <person name="Goeker M."/>
        </authorList>
    </citation>
    <scope>NUCLEOTIDE SEQUENCE [LARGE SCALE GENOMIC DNA]</scope>
    <source>
        <strain evidence="3 4">DSM 100316</strain>
    </source>
</reference>